<dbReference type="CDD" id="cd00093">
    <property type="entry name" value="HTH_XRE"/>
    <property type="match status" value="1"/>
</dbReference>
<dbReference type="InterPro" id="IPR010982">
    <property type="entry name" value="Lambda_DNA-bd_dom_sf"/>
</dbReference>
<dbReference type="Proteomes" id="UP000189137">
    <property type="component" value="Unassembled WGS sequence"/>
</dbReference>
<organism evidence="2 3">
    <name type="scientific">Clostridioides difficile</name>
    <name type="common">Peptoclostridium difficile</name>
    <dbReference type="NCBI Taxonomy" id="1496"/>
    <lineage>
        <taxon>Bacteria</taxon>
        <taxon>Bacillati</taxon>
        <taxon>Bacillota</taxon>
        <taxon>Clostridia</taxon>
        <taxon>Peptostreptococcales</taxon>
        <taxon>Peptostreptococcaceae</taxon>
        <taxon>Clostridioides</taxon>
    </lineage>
</organism>
<proteinExistence type="predicted"/>
<sequence length="68" mass="8112">MKLSKLKELREQKGYTQQTLSTKMGMSIRAYAYKENGQRDFTVEELEQILYYLDINANELLEPHRKID</sequence>
<accession>A0A9X8RLN8</accession>
<dbReference type="SUPFAM" id="SSF47413">
    <property type="entry name" value="lambda repressor-like DNA-binding domains"/>
    <property type="match status" value="1"/>
</dbReference>
<dbReference type="Pfam" id="PF01381">
    <property type="entry name" value="HTH_3"/>
    <property type="match status" value="1"/>
</dbReference>
<dbReference type="InterPro" id="IPR001387">
    <property type="entry name" value="Cro/C1-type_HTH"/>
</dbReference>
<dbReference type="GO" id="GO:0003677">
    <property type="term" value="F:DNA binding"/>
    <property type="evidence" value="ECO:0007669"/>
    <property type="project" value="InterPro"/>
</dbReference>
<dbReference type="EMBL" id="FUPS01000014">
    <property type="protein sequence ID" value="SJT00008.1"/>
    <property type="molecule type" value="Genomic_DNA"/>
</dbReference>
<evidence type="ECO:0000313" key="2">
    <source>
        <dbReference type="EMBL" id="SJT00008.1"/>
    </source>
</evidence>
<comment type="caution">
    <text evidence="2">The sequence shown here is derived from an EMBL/GenBank/DDBJ whole genome shotgun (WGS) entry which is preliminary data.</text>
</comment>
<dbReference type="Gene3D" id="1.10.260.40">
    <property type="entry name" value="lambda repressor-like DNA-binding domains"/>
    <property type="match status" value="1"/>
</dbReference>
<evidence type="ECO:0000259" key="1">
    <source>
        <dbReference type="PROSITE" id="PS50943"/>
    </source>
</evidence>
<feature type="domain" description="HTH cro/C1-type" evidence="1">
    <location>
        <begin position="6"/>
        <end position="60"/>
    </location>
</feature>
<reference evidence="2 3" key="1">
    <citation type="submission" date="2017-02" db="EMBL/GenBank/DDBJ databases">
        <authorList>
            <consortium name="Pathogen Informatics"/>
        </authorList>
    </citation>
    <scope>NUCLEOTIDE SEQUENCE [LARGE SCALE GENOMIC DNA]</scope>
    <source>
        <strain evidence="2 3">VRECD0157</strain>
    </source>
</reference>
<name>A0A9X8RLN8_CLODI</name>
<gene>
    <name evidence="2" type="ORF">SAMEA3375112_03389</name>
</gene>
<dbReference type="AlphaFoldDB" id="A0A9X8RLN8"/>
<protein>
    <submittedName>
        <fullName evidence="2">Helix-turn-helix domain</fullName>
    </submittedName>
</protein>
<dbReference type="SMART" id="SM00530">
    <property type="entry name" value="HTH_XRE"/>
    <property type="match status" value="1"/>
</dbReference>
<dbReference type="RefSeq" id="WP_021402194.1">
    <property type="nucleotide sequence ID" value="NZ_CP149699.1"/>
</dbReference>
<evidence type="ECO:0000313" key="3">
    <source>
        <dbReference type="Proteomes" id="UP000189137"/>
    </source>
</evidence>
<dbReference type="PROSITE" id="PS50943">
    <property type="entry name" value="HTH_CROC1"/>
    <property type="match status" value="1"/>
</dbReference>